<evidence type="ECO:0000256" key="1">
    <source>
        <dbReference type="SAM" id="MobiDB-lite"/>
    </source>
</evidence>
<dbReference type="GeneID" id="303175894"/>
<feature type="compositionally biased region" description="Acidic residues" evidence="1">
    <location>
        <begin position="78"/>
        <end position="89"/>
    </location>
</feature>
<feature type="region of interest" description="Disordered" evidence="1">
    <location>
        <begin position="70"/>
        <end position="89"/>
    </location>
</feature>
<protein>
    <submittedName>
        <fullName evidence="2">Uncharacterized protein</fullName>
    </submittedName>
</protein>
<organism evidence="2 3">
    <name type="scientific">Streptomyces malaysiensis</name>
    <dbReference type="NCBI Taxonomy" id="92644"/>
    <lineage>
        <taxon>Bacteria</taxon>
        <taxon>Bacillati</taxon>
        <taxon>Actinomycetota</taxon>
        <taxon>Actinomycetes</taxon>
        <taxon>Kitasatosporales</taxon>
        <taxon>Streptomycetaceae</taxon>
        <taxon>Streptomyces</taxon>
        <taxon>Streptomyces violaceusniger group</taxon>
    </lineage>
</organism>
<keyword evidence="3" id="KW-1185">Reference proteome</keyword>
<accession>A0A2J7ZDQ8</accession>
<comment type="caution">
    <text evidence="2">The sequence shown here is derived from an EMBL/GenBank/DDBJ whole genome shotgun (WGS) entry which is preliminary data.</text>
</comment>
<dbReference type="Proteomes" id="UP000236520">
    <property type="component" value="Unassembled WGS sequence"/>
</dbReference>
<reference evidence="2 3" key="1">
    <citation type="submission" date="2015-09" db="EMBL/GenBank/DDBJ databases">
        <title>Genome sequence, genome mining and natural product profiling of a biocontrol bacterium Streptomyces malaysiensis F913.</title>
        <authorList>
            <person name="Xu Y."/>
            <person name="Wei J."/>
            <person name="Xie J."/>
            <person name="Li T."/>
            <person name="Zhou Z."/>
        </authorList>
    </citation>
    <scope>NUCLEOTIDE SEQUENCE [LARGE SCALE GENOMIC DNA]</scope>
    <source>
        <strain evidence="2 3">F913</strain>
    </source>
</reference>
<gene>
    <name evidence="2" type="ORF">SMF913_14422</name>
</gene>
<dbReference type="AlphaFoldDB" id="A0A2J7ZDQ8"/>
<name>A0A2J7ZDQ8_STRMQ</name>
<sequence>MSSVNQVGPAAPVRADLPSPTKMLKGRTVYRVVWKLHTDVLVGYCWCGAEHEDIDPIALWEWLLAHPDTHGDSRADSDAPDPEPELVDA</sequence>
<evidence type="ECO:0000313" key="2">
    <source>
        <dbReference type="EMBL" id="PNG98397.1"/>
    </source>
</evidence>
<dbReference type="RefSeq" id="WP_069860951.1">
    <property type="nucleotide sequence ID" value="NZ_CP137895.1"/>
</dbReference>
<evidence type="ECO:0000313" key="3">
    <source>
        <dbReference type="Proteomes" id="UP000236520"/>
    </source>
</evidence>
<proteinExistence type="predicted"/>
<feature type="region of interest" description="Disordered" evidence="1">
    <location>
        <begin position="1"/>
        <end position="20"/>
    </location>
</feature>
<dbReference type="EMBL" id="LJIW01000001">
    <property type="protein sequence ID" value="PNG98397.1"/>
    <property type="molecule type" value="Genomic_DNA"/>
</dbReference>